<feature type="compositionally biased region" description="Low complexity" evidence="1">
    <location>
        <begin position="567"/>
        <end position="579"/>
    </location>
</feature>
<feature type="region of interest" description="Disordered" evidence="1">
    <location>
        <begin position="437"/>
        <end position="458"/>
    </location>
</feature>
<dbReference type="EMBL" id="DF848626">
    <property type="protein sequence ID" value="GAT54409.1"/>
    <property type="molecule type" value="Genomic_DNA"/>
</dbReference>
<feature type="compositionally biased region" description="Low complexity" evidence="1">
    <location>
        <begin position="588"/>
        <end position="607"/>
    </location>
</feature>
<dbReference type="Pfam" id="PF03370">
    <property type="entry name" value="CBM_21"/>
    <property type="match status" value="1"/>
</dbReference>
<reference evidence="3" key="1">
    <citation type="submission" date="2014-09" db="EMBL/GenBank/DDBJ databases">
        <title>Genome sequence of the luminous mushroom Mycena chlorophos for searching fungal bioluminescence genes.</title>
        <authorList>
            <person name="Tanaka Y."/>
            <person name="Kasuga D."/>
            <person name="Oba Y."/>
            <person name="Hase S."/>
            <person name="Sato K."/>
            <person name="Oba Y."/>
            <person name="Sakakibara Y."/>
        </authorList>
    </citation>
    <scope>NUCLEOTIDE SEQUENCE</scope>
</reference>
<feature type="region of interest" description="Disordered" evidence="1">
    <location>
        <begin position="683"/>
        <end position="705"/>
    </location>
</feature>
<gene>
    <name evidence="3" type="ORF">MCHLO_11267</name>
</gene>
<sequence>MERALLAASGHIHILPVFFLCEPREDTIQAKGQSLSPMIATLAMSPSIDANSASAPLPILPRRSSPASRVSFPSMTPAKASSSVSLVLQQATPPSDDESSSTSPTGTSSVILMRPKRSRGVRPPAQSTPMPVSARAPQSPADDDTPRPAARPLLYSPGAGSLRALSMSSIPALSPPPTPKFATDETPRIIRKKSGEPLKSSLKSSTPRVRGSLEVVINGGTATSSKSVPTTPTGSLRVHFNSQLEQVKLFLAEQKPLAVSRDGSPTDDTSGTEEFPDFIFGRDSEEEGTLEMQVEVPRPVGELDVKLQTFALTDDRTGVAGTIAVRNLAFDKRVAVRFTLDDWQTTSEVTARYQESMPGGKVDLFAFNIRLNDVLARIDGKRMAVAVRYNAAGREMWDNNGGKNYLATFKRVRSEAAKARTGQAAADLRNRLEHVVKTQDRQDPPPIALRNGAGQNRSDRAATVGFRAGGSLASRRIRLWTRLLRRIPFHVSDDVHPRLNVPYVPSSDTENHPFALPKRQHQRGYFDVPLRDTGSLRRTPPGTPRSGGVMPLGSPGGRYNSFPPLDPRGLGLGLELPIPTREGSNSEDSTPSFVSSSDSGTSGTTSPVSPPDLLAVEARLGGLDMATSPSTPSTYHNFLDKFCFYTGASPLESPSIPRTQSASSVEELLSVVSASPQLRALVDSSRRDEASPISTPTSTTPRNSSFDTLEAATLSSPIPTVSVVLASPEPSTIPRTVAA</sequence>
<dbReference type="PROSITE" id="PS51159">
    <property type="entry name" value="CBM21"/>
    <property type="match status" value="1"/>
</dbReference>
<accession>A0ABQ0LTM5</accession>
<evidence type="ECO:0000313" key="3">
    <source>
        <dbReference type="EMBL" id="GAT54409.1"/>
    </source>
</evidence>
<dbReference type="Proteomes" id="UP000815677">
    <property type="component" value="Unassembled WGS sequence"/>
</dbReference>
<dbReference type="PANTHER" id="PTHR12307">
    <property type="entry name" value="PROTEIN PHOSPHATASE 1 REGULATORY SUBUNIT"/>
    <property type="match status" value="1"/>
</dbReference>
<name>A0ABQ0LTM5_MYCCL</name>
<dbReference type="InterPro" id="IPR050782">
    <property type="entry name" value="PP1_regulatory_subunit_3"/>
</dbReference>
<evidence type="ECO:0000259" key="2">
    <source>
        <dbReference type="PROSITE" id="PS51159"/>
    </source>
</evidence>
<feature type="compositionally biased region" description="Basic and acidic residues" evidence="1">
    <location>
        <begin position="182"/>
        <end position="196"/>
    </location>
</feature>
<dbReference type="PANTHER" id="PTHR12307:SF36">
    <property type="entry name" value="GLYCOGEN-BINDING SUBUNIT 76A"/>
    <property type="match status" value="1"/>
</dbReference>
<dbReference type="InterPro" id="IPR005036">
    <property type="entry name" value="CBM21_dom"/>
</dbReference>
<feature type="compositionally biased region" description="Polar residues" evidence="1">
    <location>
        <begin position="65"/>
        <end position="91"/>
    </location>
</feature>
<feature type="compositionally biased region" description="Low complexity" evidence="1">
    <location>
        <begin position="691"/>
        <end position="705"/>
    </location>
</feature>
<feature type="domain" description="CBM21" evidence="2">
    <location>
        <begin position="299"/>
        <end position="408"/>
    </location>
</feature>
<protein>
    <recommendedName>
        <fullName evidence="2">CBM21 domain-containing protein</fullName>
    </recommendedName>
</protein>
<feature type="region of interest" description="Disordered" evidence="1">
    <location>
        <begin position="506"/>
        <end position="612"/>
    </location>
</feature>
<keyword evidence="4" id="KW-1185">Reference proteome</keyword>
<feature type="compositionally biased region" description="Low complexity" evidence="1">
    <location>
        <begin position="100"/>
        <end position="109"/>
    </location>
</feature>
<feature type="region of interest" description="Disordered" evidence="1">
    <location>
        <begin position="55"/>
        <end position="211"/>
    </location>
</feature>
<organism evidence="3 4">
    <name type="scientific">Mycena chlorophos</name>
    <name type="common">Agaric fungus</name>
    <name type="synonym">Agaricus chlorophos</name>
    <dbReference type="NCBI Taxonomy" id="658473"/>
    <lineage>
        <taxon>Eukaryota</taxon>
        <taxon>Fungi</taxon>
        <taxon>Dikarya</taxon>
        <taxon>Basidiomycota</taxon>
        <taxon>Agaricomycotina</taxon>
        <taxon>Agaricomycetes</taxon>
        <taxon>Agaricomycetidae</taxon>
        <taxon>Agaricales</taxon>
        <taxon>Marasmiineae</taxon>
        <taxon>Mycenaceae</taxon>
        <taxon>Mycena</taxon>
    </lineage>
</organism>
<evidence type="ECO:0000313" key="4">
    <source>
        <dbReference type="Proteomes" id="UP000815677"/>
    </source>
</evidence>
<dbReference type="InterPro" id="IPR038175">
    <property type="entry name" value="CBM21_dom_sf"/>
</dbReference>
<dbReference type="Gene3D" id="2.60.40.2440">
    <property type="entry name" value="Carbohydrate binding type-21 domain"/>
    <property type="match status" value="1"/>
</dbReference>
<evidence type="ECO:0000256" key="1">
    <source>
        <dbReference type="SAM" id="MobiDB-lite"/>
    </source>
</evidence>
<proteinExistence type="predicted"/>